<reference evidence="2" key="1">
    <citation type="submission" date="2019-08" db="EMBL/GenBank/DDBJ databases">
        <authorList>
            <person name="Kucharzyk K."/>
            <person name="Murdoch R.W."/>
            <person name="Higgins S."/>
            <person name="Loffler F."/>
        </authorList>
    </citation>
    <scope>NUCLEOTIDE SEQUENCE</scope>
</reference>
<protein>
    <recommendedName>
        <fullName evidence="1">Type I restriction enzyme R protein N-terminal domain-containing protein</fullName>
    </recommendedName>
</protein>
<evidence type="ECO:0000313" key="2">
    <source>
        <dbReference type="EMBL" id="MPM62835.1"/>
    </source>
</evidence>
<evidence type="ECO:0000259" key="1">
    <source>
        <dbReference type="Pfam" id="PF13588"/>
    </source>
</evidence>
<comment type="caution">
    <text evidence="2">The sequence shown here is derived from an EMBL/GenBank/DDBJ whole genome shotgun (WGS) entry which is preliminary data.</text>
</comment>
<proteinExistence type="predicted"/>
<dbReference type="InterPro" id="IPR029464">
    <property type="entry name" value="HSDR_N"/>
</dbReference>
<name>A0A645BBK8_9ZZZZ</name>
<accession>A0A645BBK8</accession>
<dbReference type="Pfam" id="PF13588">
    <property type="entry name" value="HSDR_N_2"/>
    <property type="match status" value="1"/>
</dbReference>
<feature type="domain" description="Type I restriction enzyme R protein N-terminal" evidence="1">
    <location>
        <begin position="33"/>
        <end position="120"/>
    </location>
</feature>
<dbReference type="AlphaFoldDB" id="A0A645BBK8"/>
<organism evidence="2">
    <name type="scientific">bioreactor metagenome</name>
    <dbReference type="NCBI Taxonomy" id="1076179"/>
    <lineage>
        <taxon>unclassified sequences</taxon>
        <taxon>metagenomes</taxon>
        <taxon>ecological metagenomes</taxon>
    </lineage>
</organism>
<sequence length="303" mass="34119">MQSHIEALSQKIVQEKSEVHKETNTINIFILPFIELLGYDTKNPRGVSQEYKADLACNGDCADLVILQNGKPQIVMECKHHTTNLGMSAIGQLSKYFAALPSAKLGILTNGIDYSFFTDSRHKNLMDQEPFFSFNLEHPETVRIEVLLLFLKQCYTSKLLERVSVINRIKGDMQRELSLPAADIACMLWGDLLCDKKEAPPSASNRPENAATDHERILAYIRKAVSGIVESEKVTTKRILNSWCSIKIDGVGNLAEVQFSERGKKWLLMNSIGFKRNIETLSDISNFGDQLREAAKLMLQRKG</sequence>
<dbReference type="EMBL" id="VSSQ01019072">
    <property type="protein sequence ID" value="MPM62835.1"/>
    <property type="molecule type" value="Genomic_DNA"/>
</dbReference>
<gene>
    <name evidence="2" type="ORF">SDC9_109713</name>
</gene>